<sequence>MEGLCCSLAVSLFSDQGGWKYMEDMTQIMLECQEKGSHCPGLDAKGATGAATLGSSPLHPPPSVAFFAVCNGHSGQEVAHFAHQNLWPFIKKQKGFRSTEPATGCVTLRKEMSNCHLIWS</sequence>
<dbReference type="SUPFAM" id="SSF81606">
    <property type="entry name" value="PP2C-like"/>
    <property type="match status" value="1"/>
</dbReference>
<name>A0A670ZDN6_PSETE</name>
<dbReference type="Gene3D" id="3.60.40.10">
    <property type="entry name" value="PPM-type phosphatase domain"/>
    <property type="match status" value="1"/>
</dbReference>
<keyword evidence="3" id="KW-1185">Reference proteome</keyword>
<dbReference type="Proteomes" id="UP000472273">
    <property type="component" value="Unplaced"/>
</dbReference>
<accession>A0A670ZDN6</accession>
<evidence type="ECO:0000259" key="1">
    <source>
        <dbReference type="Pfam" id="PF00481"/>
    </source>
</evidence>
<reference evidence="2" key="2">
    <citation type="submission" date="2025-09" db="UniProtKB">
        <authorList>
            <consortium name="Ensembl"/>
        </authorList>
    </citation>
    <scope>IDENTIFICATION</scope>
</reference>
<proteinExistence type="predicted"/>
<evidence type="ECO:0000313" key="3">
    <source>
        <dbReference type="Proteomes" id="UP000472273"/>
    </source>
</evidence>
<evidence type="ECO:0000313" key="2">
    <source>
        <dbReference type="Ensembl" id="ENSPTXP00000020018.1"/>
    </source>
</evidence>
<dbReference type="Pfam" id="PF00481">
    <property type="entry name" value="PP2C"/>
    <property type="match status" value="1"/>
</dbReference>
<dbReference type="Ensembl" id="ENSPTXT00000020625.1">
    <property type="protein sequence ID" value="ENSPTXP00000020018.1"/>
    <property type="gene ID" value="ENSPTXG00000013847.1"/>
</dbReference>
<protein>
    <recommendedName>
        <fullName evidence="1">PPM-type phosphatase domain-containing protein</fullName>
    </recommendedName>
</protein>
<reference evidence="2" key="1">
    <citation type="submission" date="2025-08" db="UniProtKB">
        <authorList>
            <consortium name="Ensembl"/>
        </authorList>
    </citation>
    <scope>IDENTIFICATION</scope>
</reference>
<dbReference type="InterPro" id="IPR001932">
    <property type="entry name" value="PPM-type_phosphatase-like_dom"/>
</dbReference>
<organism evidence="2 3">
    <name type="scientific">Pseudonaja textilis</name>
    <name type="common">Eastern brown snake</name>
    <dbReference type="NCBI Taxonomy" id="8673"/>
    <lineage>
        <taxon>Eukaryota</taxon>
        <taxon>Metazoa</taxon>
        <taxon>Chordata</taxon>
        <taxon>Craniata</taxon>
        <taxon>Vertebrata</taxon>
        <taxon>Euteleostomi</taxon>
        <taxon>Lepidosauria</taxon>
        <taxon>Squamata</taxon>
        <taxon>Bifurcata</taxon>
        <taxon>Unidentata</taxon>
        <taxon>Episquamata</taxon>
        <taxon>Toxicofera</taxon>
        <taxon>Serpentes</taxon>
        <taxon>Colubroidea</taxon>
        <taxon>Elapidae</taxon>
        <taxon>Hydrophiinae</taxon>
        <taxon>Pseudonaja</taxon>
    </lineage>
</organism>
<dbReference type="OMA" id="LACHHAM"/>
<dbReference type="InterPro" id="IPR036457">
    <property type="entry name" value="PPM-type-like_dom_sf"/>
</dbReference>
<dbReference type="AlphaFoldDB" id="A0A670ZDN6"/>
<feature type="domain" description="PPM-type phosphatase" evidence="1">
    <location>
        <begin position="60"/>
        <end position="103"/>
    </location>
</feature>